<feature type="transmembrane region" description="Helical" evidence="9">
    <location>
        <begin position="456"/>
        <end position="478"/>
    </location>
</feature>
<keyword evidence="7 9" id="KW-0472">Membrane</keyword>
<dbReference type="OrthoDB" id="9762978at2"/>
<evidence type="ECO:0000259" key="10">
    <source>
        <dbReference type="Pfam" id="PF03553"/>
    </source>
</evidence>
<dbReference type="Pfam" id="PF03553">
    <property type="entry name" value="Na_H_antiporter"/>
    <property type="match status" value="1"/>
</dbReference>
<protein>
    <submittedName>
        <fullName evidence="11">Na+/H+ antiporter NhaC</fullName>
    </submittedName>
</protein>
<dbReference type="PANTHER" id="PTHR33451:SF3">
    <property type="entry name" value="MALATE-2H(+)_NA(+)-LACTATE ANTIPORTER"/>
    <property type="match status" value="1"/>
</dbReference>
<evidence type="ECO:0000256" key="4">
    <source>
        <dbReference type="ARBA" id="ARBA00022475"/>
    </source>
</evidence>
<comment type="caution">
    <text evidence="11">The sequence shown here is derived from an EMBL/GenBank/DDBJ whole genome shotgun (WGS) entry which is preliminary data.</text>
</comment>
<comment type="similarity">
    <text evidence="8">Belongs to the NhaC Na(+)/H(+) (TC 2.A.35) antiporter family.</text>
</comment>
<gene>
    <name evidence="11" type="ORF">FY036_22150</name>
</gene>
<dbReference type="GO" id="GO:0005886">
    <property type="term" value="C:plasma membrane"/>
    <property type="evidence" value="ECO:0007669"/>
    <property type="project" value="UniProtKB-SubCell"/>
</dbReference>
<feature type="transmembrane region" description="Helical" evidence="9">
    <location>
        <begin position="337"/>
        <end position="355"/>
    </location>
</feature>
<evidence type="ECO:0000256" key="3">
    <source>
        <dbReference type="ARBA" id="ARBA00022449"/>
    </source>
</evidence>
<dbReference type="InterPro" id="IPR018461">
    <property type="entry name" value="Na/H_Antiport_NhaC-like_C"/>
</dbReference>
<evidence type="ECO:0000256" key="5">
    <source>
        <dbReference type="ARBA" id="ARBA00022692"/>
    </source>
</evidence>
<feature type="transmembrane region" description="Helical" evidence="9">
    <location>
        <begin position="157"/>
        <end position="176"/>
    </location>
</feature>
<dbReference type="InterPro" id="IPR052180">
    <property type="entry name" value="NhaC_Na-H+_Antiporter"/>
</dbReference>
<organism evidence="11 12">
    <name type="scientific">Neoaquamicrobium microcysteis</name>
    <dbReference type="NCBI Taxonomy" id="2682781"/>
    <lineage>
        <taxon>Bacteria</taxon>
        <taxon>Pseudomonadati</taxon>
        <taxon>Pseudomonadota</taxon>
        <taxon>Alphaproteobacteria</taxon>
        <taxon>Hyphomicrobiales</taxon>
        <taxon>Phyllobacteriaceae</taxon>
        <taxon>Neoaquamicrobium</taxon>
    </lineage>
</organism>
<feature type="transmembrane region" description="Helical" evidence="9">
    <location>
        <begin position="45"/>
        <end position="64"/>
    </location>
</feature>
<keyword evidence="4" id="KW-1003">Cell membrane</keyword>
<reference evidence="11 12" key="1">
    <citation type="submission" date="2019-08" db="EMBL/GenBank/DDBJ databases">
        <authorList>
            <person name="Seo Y.L."/>
        </authorList>
    </citation>
    <scope>NUCLEOTIDE SEQUENCE [LARGE SCALE GENOMIC DNA]</scope>
    <source>
        <strain evidence="11 12">MaA-C15</strain>
    </source>
</reference>
<keyword evidence="3" id="KW-0050">Antiport</keyword>
<evidence type="ECO:0000256" key="2">
    <source>
        <dbReference type="ARBA" id="ARBA00022448"/>
    </source>
</evidence>
<dbReference type="GO" id="GO:0015297">
    <property type="term" value="F:antiporter activity"/>
    <property type="evidence" value="ECO:0007669"/>
    <property type="project" value="UniProtKB-KW"/>
</dbReference>
<dbReference type="PANTHER" id="PTHR33451">
    <property type="entry name" value="MALATE-2H(+)/NA(+)-LACTATE ANTIPORTER"/>
    <property type="match status" value="1"/>
</dbReference>
<feature type="transmembrane region" description="Helical" evidence="9">
    <location>
        <begin position="122"/>
        <end position="145"/>
    </location>
</feature>
<feature type="transmembrane region" description="Helical" evidence="9">
    <location>
        <begin position="367"/>
        <end position="388"/>
    </location>
</feature>
<feature type="transmembrane region" description="Helical" evidence="9">
    <location>
        <begin position="76"/>
        <end position="102"/>
    </location>
</feature>
<dbReference type="RefSeq" id="WP_148916867.1">
    <property type="nucleotide sequence ID" value="NZ_VSZS01000068.1"/>
</dbReference>
<evidence type="ECO:0000256" key="6">
    <source>
        <dbReference type="ARBA" id="ARBA00022989"/>
    </source>
</evidence>
<dbReference type="EMBL" id="VSZS01000068">
    <property type="protein sequence ID" value="TYR29558.1"/>
    <property type="molecule type" value="Genomic_DNA"/>
</dbReference>
<keyword evidence="2" id="KW-0813">Transport</keyword>
<keyword evidence="12" id="KW-1185">Reference proteome</keyword>
<evidence type="ECO:0000313" key="11">
    <source>
        <dbReference type="EMBL" id="TYR29558.1"/>
    </source>
</evidence>
<evidence type="ECO:0000313" key="12">
    <source>
        <dbReference type="Proteomes" id="UP000323258"/>
    </source>
</evidence>
<reference evidence="11 12" key="2">
    <citation type="submission" date="2019-09" db="EMBL/GenBank/DDBJ databases">
        <title>Mesorhizobium sp. MaA-C15 isolated from Microcystis aeruginosa.</title>
        <authorList>
            <person name="Jeong S.E."/>
            <person name="Jin H.M."/>
            <person name="Jeon C.O."/>
        </authorList>
    </citation>
    <scope>NUCLEOTIDE SEQUENCE [LARGE SCALE GENOMIC DNA]</scope>
    <source>
        <strain evidence="11 12">MaA-C15</strain>
    </source>
</reference>
<keyword evidence="5 9" id="KW-0812">Transmembrane</keyword>
<evidence type="ECO:0000256" key="7">
    <source>
        <dbReference type="ARBA" id="ARBA00023136"/>
    </source>
</evidence>
<evidence type="ECO:0000256" key="9">
    <source>
        <dbReference type="SAM" id="Phobius"/>
    </source>
</evidence>
<proteinExistence type="inferred from homology"/>
<feature type="transmembrane region" description="Helical" evidence="9">
    <location>
        <begin position="21"/>
        <end position="39"/>
    </location>
</feature>
<name>A0A5D4GML0_9HYPH</name>
<accession>A0A5D4GML0</accession>
<evidence type="ECO:0000256" key="1">
    <source>
        <dbReference type="ARBA" id="ARBA00004651"/>
    </source>
</evidence>
<feature type="transmembrane region" description="Helical" evidence="9">
    <location>
        <begin position="298"/>
        <end position="317"/>
    </location>
</feature>
<comment type="subcellular location">
    <subcellularLocation>
        <location evidence="1">Cell membrane</location>
        <topology evidence="1">Multi-pass membrane protein</topology>
    </subcellularLocation>
</comment>
<evidence type="ECO:0000256" key="8">
    <source>
        <dbReference type="ARBA" id="ARBA00038435"/>
    </source>
</evidence>
<feature type="transmembrane region" description="Helical" evidence="9">
    <location>
        <begin position="238"/>
        <end position="261"/>
    </location>
</feature>
<feature type="domain" description="Na+/H+ antiporter NhaC-like C-terminal" evidence="10">
    <location>
        <begin position="173"/>
        <end position="478"/>
    </location>
</feature>
<feature type="transmembrane region" description="Helical" evidence="9">
    <location>
        <begin position="206"/>
        <end position="226"/>
    </location>
</feature>
<feature type="transmembrane region" description="Helical" evidence="9">
    <location>
        <begin position="267"/>
        <end position="286"/>
    </location>
</feature>
<dbReference type="AlphaFoldDB" id="A0A5D4GML0"/>
<dbReference type="Proteomes" id="UP000323258">
    <property type="component" value="Unassembled WGS sequence"/>
</dbReference>
<keyword evidence="6 9" id="KW-1133">Transmembrane helix</keyword>
<sequence length="494" mass="51115">MVETNEPVETPEPKQLSLVEALVPALSLILLVALSYYLFGDAGSSGPNQVALVVATMIAVFVARRRGFSLQSLSDAAIGSVGSGMGAIFILFAVGALIGTWALSGTLMAMVYYGMKVLDPNYFYVTAAALCAAVSVGIGSSWTVVGTIGIGLMGIAVNMDLDPAIAAAAIISGAYFGDTTSPLSSSTHLAAGAASADFYDHIRETALTSAIALGAALFVFWFFGQAANEVDSSAKEQAIVGAFHITPWLFLPLLVVIVLALFKLPPFTTIFIGALVGGLMAVILSPERVLVFAAADESVPTALALIKGVWLALASGYTASTGIPALDVLASRGGMSSMLNTIWLVITAFAFGGVIERTGMLDRLVGPIIAAARTTTALVSSLVGAVIVTNVATADQYLAVVLPGRMFKGAFRQRGLAEVVLSRSIGASATPTSALVPWNSCGAYMAATLGVSTFEYLPYAVFNFTSPLLPILAALFGIRMFGRNPEQAVPTNGT</sequence>